<evidence type="ECO:0000313" key="2">
    <source>
        <dbReference type="EMBL" id="KAK3215095.1"/>
    </source>
</evidence>
<feature type="compositionally biased region" description="Low complexity" evidence="1">
    <location>
        <begin position="72"/>
        <end position="82"/>
    </location>
</feature>
<proteinExistence type="predicted"/>
<dbReference type="Proteomes" id="UP001280581">
    <property type="component" value="Unassembled WGS sequence"/>
</dbReference>
<dbReference type="AlphaFoldDB" id="A0AAN6M2D8"/>
<name>A0AAN6M2D8_9PLEO</name>
<comment type="caution">
    <text evidence="2">The sequence shown here is derived from an EMBL/GenBank/DDBJ whole genome shotgun (WGS) entry which is preliminary data.</text>
</comment>
<organism evidence="2 3">
    <name type="scientific">Pseudopithomyces chartarum</name>
    <dbReference type="NCBI Taxonomy" id="1892770"/>
    <lineage>
        <taxon>Eukaryota</taxon>
        <taxon>Fungi</taxon>
        <taxon>Dikarya</taxon>
        <taxon>Ascomycota</taxon>
        <taxon>Pezizomycotina</taxon>
        <taxon>Dothideomycetes</taxon>
        <taxon>Pleosporomycetidae</taxon>
        <taxon>Pleosporales</taxon>
        <taxon>Massarineae</taxon>
        <taxon>Didymosphaeriaceae</taxon>
        <taxon>Pseudopithomyces</taxon>
    </lineage>
</organism>
<gene>
    <name evidence="2" type="ORF">GRF29_19g2183188</name>
</gene>
<protein>
    <submittedName>
        <fullName evidence="2">Uncharacterized protein</fullName>
    </submittedName>
</protein>
<keyword evidence="3" id="KW-1185">Reference proteome</keyword>
<accession>A0AAN6M2D8</accession>
<feature type="region of interest" description="Disordered" evidence="1">
    <location>
        <begin position="1"/>
        <end position="21"/>
    </location>
</feature>
<feature type="region of interest" description="Disordered" evidence="1">
    <location>
        <begin position="56"/>
        <end position="90"/>
    </location>
</feature>
<dbReference type="EMBL" id="WVTA01000003">
    <property type="protein sequence ID" value="KAK3215095.1"/>
    <property type="molecule type" value="Genomic_DNA"/>
</dbReference>
<evidence type="ECO:0000256" key="1">
    <source>
        <dbReference type="SAM" id="MobiDB-lite"/>
    </source>
</evidence>
<feature type="compositionally biased region" description="Pro residues" evidence="1">
    <location>
        <begin position="1"/>
        <end position="11"/>
    </location>
</feature>
<sequence>MPMPTPKPMPPSLRDGNGTIAPAAHLSHFGPICAENIVIPTALRCHVLFISTGASPDDGAANSTAGQAGGPSSSESPVKRSSGAAPCIIQ</sequence>
<evidence type="ECO:0000313" key="3">
    <source>
        <dbReference type="Proteomes" id="UP001280581"/>
    </source>
</evidence>
<reference evidence="2 3" key="1">
    <citation type="submission" date="2021-02" db="EMBL/GenBank/DDBJ databases">
        <title>Genome assembly of Pseudopithomyces chartarum.</title>
        <authorList>
            <person name="Jauregui R."/>
            <person name="Singh J."/>
            <person name="Voisey C."/>
        </authorList>
    </citation>
    <scope>NUCLEOTIDE SEQUENCE [LARGE SCALE GENOMIC DNA]</scope>
    <source>
        <strain evidence="2 3">AGR01</strain>
    </source>
</reference>